<feature type="domain" description="GAIN-B" evidence="10">
    <location>
        <begin position="670"/>
        <end position="840"/>
    </location>
</feature>
<feature type="transmembrane region" description="Helical" evidence="7">
    <location>
        <begin position="850"/>
        <end position="874"/>
    </location>
</feature>
<keyword evidence="4 7" id="KW-0472">Membrane</keyword>
<keyword evidence="5 6" id="KW-1015">Disulfide bond</keyword>
<dbReference type="InterPro" id="IPR057244">
    <property type="entry name" value="GAIN_B"/>
</dbReference>
<feature type="domain" description="CUB" evidence="9">
    <location>
        <begin position="20"/>
        <end position="132"/>
    </location>
</feature>
<evidence type="ECO:0000259" key="10">
    <source>
        <dbReference type="PROSITE" id="PS50221"/>
    </source>
</evidence>
<dbReference type="SMART" id="SM00303">
    <property type="entry name" value="GPS"/>
    <property type="match status" value="1"/>
</dbReference>
<dbReference type="Pfam" id="PF00057">
    <property type="entry name" value="Ldl_recept_a"/>
    <property type="match status" value="2"/>
</dbReference>
<dbReference type="Gene3D" id="4.10.400.10">
    <property type="entry name" value="Low-density Lipoprotein Receptor"/>
    <property type="match status" value="2"/>
</dbReference>
<dbReference type="PROSITE" id="PS50221">
    <property type="entry name" value="GAIN_B"/>
    <property type="match status" value="1"/>
</dbReference>
<evidence type="ECO:0000259" key="11">
    <source>
        <dbReference type="PROSITE" id="PS50261"/>
    </source>
</evidence>
<dbReference type="InterPro" id="IPR002172">
    <property type="entry name" value="LDrepeatLR_classA_rpt"/>
</dbReference>
<comment type="caution">
    <text evidence="12">The sequence shown here is derived from an EMBL/GenBank/DDBJ whole genome shotgun (WGS) entry which is preliminary data.</text>
</comment>
<dbReference type="Gene3D" id="2.60.120.290">
    <property type="entry name" value="Spermadhesin, CUB domain"/>
    <property type="match status" value="2"/>
</dbReference>
<dbReference type="CDD" id="cd00112">
    <property type="entry name" value="LDLa"/>
    <property type="match status" value="3"/>
</dbReference>
<dbReference type="InterPro" id="IPR000203">
    <property type="entry name" value="GPS"/>
</dbReference>
<feature type="disulfide bond" evidence="6">
    <location>
        <begin position="481"/>
        <end position="499"/>
    </location>
</feature>
<evidence type="ECO:0000256" key="7">
    <source>
        <dbReference type="SAM" id="Phobius"/>
    </source>
</evidence>
<dbReference type="SUPFAM" id="SSF49854">
    <property type="entry name" value="Spermadhesin, CUB domain"/>
    <property type="match status" value="2"/>
</dbReference>
<evidence type="ECO:0000259" key="9">
    <source>
        <dbReference type="PROSITE" id="PS01180"/>
    </source>
</evidence>
<dbReference type="SMART" id="SM00042">
    <property type="entry name" value="CUB"/>
    <property type="match status" value="2"/>
</dbReference>
<evidence type="ECO:0000256" key="4">
    <source>
        <dbReference type="ARBA" id="ARBA00023136"/>
    </source>
</evidence>
<dbReference type="Proteomes" id="UP001152320">
    <property type="component" value="Chromosome 4"/>
</dbReference>
<evidence type="ECO:0000256" key="8">
    <source>
        <dbReference type="SAM" id="SignalP"/>
    </source>
</evidence>
<dbReference type="CDD" id="cd00041">
    <property type="entry name" value="CUB"/>
    <property type="match status" value="2"/>
</dbReference>
<evidence type="ECO:0000256" key="3">
    <source>
        <dbReference type="ARBA" id="ARBA00022989"/>
    </source>
</evidence>
<feature type="chain" id="PRO_5040153075" evidence="8">
    <location>
        <begin position="22"/>
        <end position="983"/>
    </location>
</feature>
<feature type="domain" description="G-protein coupled receptors family 2 profile 2" evidence="11">
    <location>
        <begin position="848"/>
        <end position="967"/>
    </location>
</feature>
<feature type="signal peptide" evidence="8">
    <location>
        <begin position="1"/>
        <end position="21"/>
    </location>
</feature>
<dbReference type="InterPro" id="IPR000859">
    <property type="entry name" value="CUB_dom"/>
</dbReference>
<keyword evidence="2 7" id="KW-0812">Transmembrane</keyword>
<dbReference type="SMART" id="SM00192">
    <property type="entry name" value="LDLa"/>
    <property type="match status" value="3"/>
</dbReference>
<dbReference type="OrthoDB" id="9991628at2759"/>
<dbReference type="InterPro" id="IPR000832">
    <property type="entry name" value="GPCR_2_secretin-like"/>
</dbReference>
<feature type="transmembrane region" description="Helical" evidence="7">
    <location>
        <begin position="886"/>
        <end position="907"/>
    </location>
</feature>
<feature type="disulfide bond" evidence="6">
    <location>
        <begin position="300"/>
        <end position="318"/>
    </location>
</feature>
<dbReference type="PROSITE" id="PS01180">
    <property type="entry name" value="CUB"/>
    <property type="match status" value="1"/>
</dbReference>
<evidence type="ECO:0000256" key="2">
    <source>
        <dbReference type="ARBA" id="ARBA00022692"/>
    </source>
</evidence>
<evidence type="ECO:0000256" key="6">
    <source>
        <dbReference type="PROSITE-ProRule" id="PRU00124"/>
    </source>
</evidence>
<feature type="disulfide bond" evidence="6">
    <location>
        <begin position="312"/>
        <end position="327"/>
    </location>
</feature>
<dbReference type="Pfam" id="PF00002">
    <property type="entry name" value="7tm_2"/>
    <property type="match status" value="1"/>
</dbReference>
<dbReference type="PROSITE" id="PS01209">
    <property type="entry name" value="LDLRA_1"/>
    <property type="match status" value="1"/>
</dbReference>
<evidence type="ECO:0000256" key="1">
    <source>
        <dbReference type="ARBA" id="ARBA00004141"/>
    </source>
</evidence>
<keyword evidence="12" id="KW-0675">Receptor</keyword>
<dbReference type="InterPro" id="IPR046338">
    <property type="entry name" value="GAIN_dom_sf"/>
</dbReference>
<dbReference type="GO" id="GO:0004930">
    <property type="term" value="F:G protein-coupled receptor activity"/>
    <property type="evidence" value="ECO:0007669"/>
    <property type="project" value="InterPro"/>
</dbReference>
<dbReference type="AlphaFoldDB" id="A0A9Q1CCT9"/>
<dbReference type="InterPro" id="IPR036055">
    <property type="entry name" value="LDL_receptor-like_sf"/>
</dbReference>
<comment type="caution">
    <text evidence="6">Lacks conserved residue(s) required for the propagation of feature annotation.</text>
</comment>
<evidence type="ECO:0000256" key="5">
    <source>
        <dbReference type="ARBA" id="ARBA00023157"/>
    </source>
</evidence>
<dbReference type="SUPFAM" id="SSF57424">
    <property type="entry name" value="LDL receptor-like module"/>
    <property type="match status" value="3"/>
</dbReference>
<dbReference type="Pfam" id="PF01825">
    <property type="entry name" value="GPS"/>
    <property type="match status" value="1"/>
</dbReference>
<dbReference type="InterPro" id="IPR035914">
    <property type="entry name" value="Sperma_CUB_dom_sf"/>
</dbReference>
<dbReference type="InterPro" id="IPR017981">
    <property type="entry name" value="GPCR_2-like_7TM"/>
</dbReference>
<dbReference type="PROSITE" id="PS50068">
    <property type="entry name" value="LDLRA_2"/>
    <property type="match status" value="3"/>
</dbReference>
<feature type="transmembrane region" description="Helical" evidence="7">
    <location>
        <begin position="919"/>
        <end position="946"/>
    </location>
</feature>
<keyword evidence="3 7" id="KW-1133">Transmembrane helix</keyword>
<dbReference type="PANTHER" id="PTHR45692:SF1">
    <property type="entry name" value="G-PROTEIN COUPLED RECEPTORS FAMILY 2 PROFILE 2 DOMAIN-CONTAINING PROTEIN"/>
    <property type="match status" value="1"/>
</dbReference>
<name>A0A9Q1CCT9_HOLLE</name>
<organism evidence="12 13">
    <name type="scientific">Holothuria leucospilota</name>
    <name type="common">Black long sea cucumber</name>
    <name type="synonym">Mertensiothuria leucospilota</name>
    <dbReference type="NCBI Taxonomy" id="206669"/>
    <lineage>
        <taxon>Eukaryota</taxon>
        <taxon>Metazoa</taxon>
        <taxon>Echinodermata</taxon>
        <taxon>Eleutherozoa</taxon>
        <taxon>Echinozoa</taxon>
        <taxon>Holothuroidea</taxon>
        <taxon>Aspidochirotacea</taxon>
        <taxon>Aspidochirotida</taxon>
        <taxon>Holothuriidae</taxon>
        <taxon>Holothuria</taxon>
    </lineage>
</organism>
<dbReference type="Gene3D" id="1.20.1070.10">
    <property type="entry name" value="Rhodopsin 7-helix transmembrane proteins"/>
    <property type="match status" value="1"/>
</dbReference>
<evidence type="ECO:0000313" key="13">
    <source>
        <dbReference type="Proteomes" id="UP001152320"/>
    </source>
</evidence>
<accession>A0A9Q1CCT9</accession>
<keyword evidence="8" id="KW-0732">Signal</keyword>
<feature type="disulfide bond" evidence="6">
    <location>
        <begin position="147"/>
        <end position="165"/>
    </location>
</feature>
<evidence type="ECO:0000313" key="12">
    <source>
        <dbReference type="EMBL" id="KAJ8042986.1"/>
    </source>
</evidence>
<dbReference type="GO" id="GO:0007166">
    <property type="term" value="P:cell surface receptor signaling pathway"/>
    <property type="evidence" value="ECO:0007669"/>
    <property type="project" value="InterPro"/>
</dbReference>
<dbReference type="EMBL" id="JAIZAY010000004">
    <property type="protein sequence ID" value="KAJ8042986.1"/>
    <property type="molecule type" value="Genomic_DNA"/>
</dbReference>
<comment type="subcellular location">
    <subcellularLocation>
        <location evidence="1">Membrane</location>
        <topology evidence="1">Multi-pass membrane protein</topology>
    </subcellularLocation>
</comment>
<dbReference type="InterPro" id="IPR023415">
    <property type="entry name" value="LDLR_class-A_CS"/>
</dbReference>
<dbReference type="PROSITE" id="PS50261">
    <property type="entry name" value="G_PROTEIN_RECEP_F2_4"/>
    <property type="match status" value="1"/>
</dbReference>
<gene>
    <name evidence="12" type="ORF">HOLleu_09889</name>
</gene>
<dbReference type="PRINTS" id="PR00261">
    <property type="entry name" value="LDLRECEPTOR"/>
</dbReference>
<sequence>MSNFKWIFVWMVFCSISGVFGGTVFVQTSHNFTSENFPSDYPSNRTTTWNFETVPNQRLLLRFLHISTERIFDVISVGDGSFPSSYSRLLRCSGKDRDQKLAVLSTGNRLWVTLQADTSLDESGFTAMVERVSAERIQDISNCTFRCGDRVCLTKNDICDGLINCEDGADENCTDTVFVDSVRELGSLVGYDQFPDNFRFTWYFETTPGFQLLLEFDSINSEVYRDFVIIGEGHNVSSNHLLTWSGDSKGNMVQVVSGNNFMWMVLSTDVSNPVLHFNGHISKRNVTQEGWQCASNSFNCSEKVCIPYNNKCDYNIQCPDGEDERGCQHGVDDEVCNHNLVCSEKECLSRKCNDNADQCRKPKYGCSGVVPDGKPYNVQWGNFSYTYNISANKPGHRLVLSFQLFTREYEAFSLKIDEGEETSELLSLKGIQAPSYVITVHSLRDTMRLSFTTEGGLFLKVDEIATTEGEIDCGTLNTFQCSPGVCIPRDLVKDGRENCVNGMDEATTQTTTEATLEESRTPSFVDKELERITEKNITDDNVQEIAQDLEKVSGQADNVDAENVETIIGSIEDIVQFNASAEQVINITDSVVAISNNIVEVSSETLNNVTDLARVPLLLEEQAATLHLNGKNYSNFQENLGVSAIQIHESTIKSNVTFGIFATGPDLEDENFRLSESNTGFRESFAHKQPRAAISLPRYILESIEKGKQNLSTVPLSFLVYRDDTLFPVNTNLSTAKASRGVISSHVISATVAVQNVTVSNLPNDSLVILEFYSPKVVDDNETELTRQCVFWKYDPAVALGEWSTEGCNEVTNQSTDTQLVCACNHLTSFAVFVRIGRSEYDPPSQFFEIVTKIGCILSVAGLCLCIVTILTIRPTKSDKRARQQACIHLNLCIALLGLYLIFLIGIDRTQESLGCRLIASFIHFFCLSSMSWMSVEAFNMFMLFWKMRQTEIKYLTPMAIALAWGVYRCLWQCLCSSWTIQR</sequence>
<proteinExistence type="predicted"/>
<keyword evidence="13" id="KW-1185">Reference proteome</keyword>
<dbReference type="GO" id="GO:0016020">
    <property type="term" value="C:membrane"/>
    <property type="evidence" value="ECO:0007669"/>
    <property type="project" value="UniProtKB-SubCell"/>
</dbReference>
<protein>
    <submittedName>
        <fullName evidence="12">Adhesion G protein-coupled receptor L3</fullName>
    </submittedName>
</protein>
<reference evidence="12" key="1">
    <citation type="submission" date="2021-10" db="EMBL/GenBank/DDBJ databases">
        <title>Tropical sea cucumber genome reveals ecological adaptation and Cuvierian tubules defense mechanism.</title>
        <authorList>
            <person name="Chen T."/>
        </authorList>
    </citation>
    <scope>NUCLEOTIDE SEQUENCE</scope>
    <source>
        <strain evidence="12">Nanhai2018</strain>
        <tissue evidence="12">Muscle</tissue>
    </source>
</reference>
<dbReference type="PANTHER" id="PTHR45692">
    <property type="entry name" value="G_PROTEIN_RECEP_F2_4 DOMAIN-CONTAINING PROTEIN"/>
    <property type="match status" value="1"/>
</dbReference>
<dbReference type="Pfam" id="PF00431">
    <property type="entry name" value="CUB"/>
    <property type="match status" value="1"/>
</dbReference>
<feature type="disulfide bond" evidence="6">
    <location>
        <begin position="293"/>
        <end position="305"/>
    </location>
</feature>
<dbReference type="Gene3D" id="2.60.220.50">
    <property type="match status" value="1"/>
</dbReference>